<feature type="transmembrane region" description="Helical" evidence="6">
    <location>
        <begin position="6"/>
        <end position="24"/>
    </location>
</feature>
<comment type="caution">
    <text evidence="7">The sequence shown here is derived from an EMBL/GenBank/DDBJ whole genome shotgun (WGS) entry which is preliminary data.</text>
</comment>
<dbReference type="PANTHER" id="PTHR34478">
    <property type="entry name" value="PROTEIN LEMA"/>
    <property type="match status" value="1"/>
</dbReference>
<evidence type="ECO:0000256" key="4">
    <source>
        <dbReference type="ARBA" id="ARBA00022989"/>
    </source>
</evidence>
<dbReference type="Pfam" id="PF04011">
    <property type="entry name" value="LemA"/>
    <property type="match status" value="1"/>
</dbReference>
<evidence type="ECO:0000313" key="7">
    <source>
        <dbReference type="EMBL" id="MDQ0288973.1"/>
    </source>
</evidence>
<dbReference type="RefSeq" id="WP_307260314.1">
    <property type="nucleotide sequence ID" value="NZ_JAUSVL010000001.1"/>
</dbReference>
<protein>
    <submittedName>
        <fullName evidence="7">LemA protein</fullName>
    </submittedName>
</protein>
<evidence type="ECO:0000256" key="2">
    <source>
        <dbReference type="ARBA" id="ARBA00008854"/>
    </source>
</evidence>
<reference evidence="7" key="1">
    <citation type="submission" date="2023-07" db="EMBL/GenBank/DDBJ databases">
        <title>Genomic Encyclopedia of Type Strains, Phase IV (KMG-IV): sequencing the most valuable type-strain genomes for metagenomic binning, comparative biology and taxonomic classification.</title>
        <authorList>
            <person name="Goeker M."/>
        </authorList>
    </citation>
    <scope>NUCLEOTIDE SEQUENCE</scope>
    <source>
        <strain evidence="7">DSM 24202</strain>
    </source>
</reference>
<evidence type="ECO:0000256" key="3">
    <source>
        <dbReference type="ARBA" id="ARBA00022692"/>
    </source>
</evidence>
<dbReference type="SUPFAM" id="SSF140478">
    <property type="entry name" value="LemA-like"/>
    <property type="match status" value="1"/>
</dbReference>
<comment type="similarity">
    <text evidence="2">Belongs to the LemA family.</text>
</comment>
<keyword evidence="3 6" id="KW-0812">Transmembrane</keyword>
<name>A0AAE4ANJ4_9BACT</name>
<sequence length="184" mass="20273">MGGIIFIILVIAVIMLVAMYNGLVRKKKLVDNAWSQIDVQLKRRYDLIPNLVESVKGYAAHEAGLLEKVTLARTRAMGVPSGDTGAKIAAETELGGALRGLMVQVEAYPQLKANENFLQLQEELTSTENKIAFSRQHYNDSATNYNTAIAVFPANVVAGMFKFQDAALWQITEAAEREAPKVKF</sequence>
<dbReference type="EMBL" id="JAUSVL010000001">
    <property type="protein sequence ID" value="MDQ0288973.1"/>
    <property type="molecule type" value="Genomic_DNA"/>
</dbReference>
<organism evidence="7 8">
    <name type="scientific">Oligosphaera ethanolica</name>
    <dbReference type="NCBI Taxonomy" id="760260"/>
    <lineage>
        <taxon>Bacteria</taxon>
        <taxon>Pseudomonadati</taxon>
        <taxon>Lentisphaerota</taxon>
        <taxon>Oligosphaeria</taxon>
        <taxon>Oligosphaerales</taxon>
        <taxon>Oligosphaeraceae</taxon>
        <taxon>Oligosphaera</taxon>
    </lineage>
</organism>
<dbReference type="GO" id="GO:0016020">
    <property type="term" value="C:membrane"/>
    <property type="evidence" value="ECO:0007669"/>
    <property type="project" value="UniProtKB-SubCell"/>
</dbReference>
<dbReference type="Proteomes" id="UP001238163">
    <property type="component" value="Unassembled WGS sequence"/>
</dbReference>
<keyword evidence="5 6" id="KW-0472">Membrane</keyword>
<proteinExistence type="inferred from homology"/>
<accession>A0AAE4ANJ4</accession>
<dbReference type="InterPro" id="IPR007156">
    <property type="entry name" value="MamQ_LemA"/>
</dbReference>
<keyword evidence="4 6" id="KW-1133">Transmembrane helix</keyword>
<dbReference type="Gene3D" id="1.20.1440.20">
    <property type="entry name" value="LemA-like domain"/>
    <property type="match status" value="1"/>
</dbReference>
<evidence type="ECO:0000256" key="1">
    <source>
        <dbReference type="ARBA" id="ARBA00004167"/>
    </source>
</evidence>
<dbReference type="InterPro" id="IPR023353">
    <property type="entry name" value="LemA-like_dom_sf"/>
</dbReference>
<evidence type="ECO:0000256" key="5">
    <source>
        <dbReference type="ARBA" id="ARBA00023136"/>
    </source>
</evidence>
<evidence type="ECO:0000313" key="8">
    <source>
        <dbReference type="Proteomes" id="UP001238163"/>
    </source>
</evidence>
<evidence type="ECO:0000256" key="6">
    <source>
        <dbReference type="SAM" id="Phobius"/>
    </source>
</evidence>
<comment type="subcellular location">
    <subcellularLocation>
        <location evidence="1">Membrane</location>
        <topology evidence="1">Single-pass membrane protein</topology>
    </subcellularLocation>
</comment>
<gene>
    <name evidence="7" type="ORF">J3R75_001080</name>
</gene>
<dbReference type="AlphaFoldDB" id="A0AAE4ANJ4"/>
<dbReference type="PANTHER" id="PTHR34478:SF2">
    <property type="entry name" value="MEMBRANE PROTEIN"/>
    <property type="match status" value="1"/>
</dbReference>
<keyword evidence="8" id="KW-1185">Reference proteome</keyword>